<evidence type="ECO:0000313" key="2">
    <source>
        <dbReference type="Proteomes" id="UP000053611"/>
    </source>
</evidence>
<dbReference type="AlphaFoldDB" id="A0A0J0XNG7"/>
<reference evidence="1 2" key="1">
    <citation type="submission" date="2015-03" db="EMBL/GenBank/DDBJ databases">
        <title>Genomics and transcriptomics of the oil-accumulating basidiomycete yeast T. oleaginosus allow insights into substrate utilization and the diverse evolutionary trajectories of mating systems in fungi.</title>
        <authorList>
            <consortium name="DOE Joint Genome Institute"/>
            <person name="Kourist R."/>
            <person name="Kracht O."/>
            <person name="Bracharz F."/>
            <person name="Lipzen A."/>
            <person name="Nolan M."/>
            <person name="Ohm R."/>
            <person name="Grigoriev I."/>
            <person name="Sun S."/>
            <person name="Heitman J."/>
            <person name="Bruck T."/>
            <person name="Nowrousian M."/>
        </authorList>
    </citation>
    <scope>NUCLEOTIDE SEQUENCE [LARGE SCALE GENOMIC DNA]</scope>
    <source>
        <strain evidence="1 2">IBC0246</strain>
    </source>
</reference>
<dbReference type="GeneID" id="28983684"/>
<gene>
    <name evidence="1" type="ORF">CC85DRAFT_285350</name>
</gene>
<evidence type="ECO:0000313" key="1">
    <source>
        <dbReference type="EMBL" id="KLT42623.1"/>
    </source>
</evidence>
<dbReference type="EMBL" id="KQ087203">
    <property type="protein sequence ID" value="KLT42623.1"/>
    <property type="molecule type" value="Genomic_DNA"/>
</dbReference>
<accession>A0A0J0XNG7</accession>
<keyword evidence="2" id="KW-1185">Reference proteome</keyword>
<name>A0A0J0XNG7_9TREE</name>
<sequence length="94" mass="9460">MPGTPQNCTSPVPFVAVTCCAVVGGQWTDPLCETRDRRMFIACSDGMAAANRTLVNAHGGCTGGSGAGKKSGAARARVGVLALVWCAAAAVCTM</sequence>
<feature type="non-terminal residue" evidence="1">
    <location>
        <position position="94"/>
    </location>
</feature>
<organism evidence="1 2">
    <name type="scientific">Cutaneotrichosporon oleaginosum</name>
    <dbReference type="NCBI Taxonomy" id="879819"/>
    <lineage>
        <taxon>Eukaryota</taxon>
        <taxon>Fungi</taxon>
        <taxon>Dikarya</taxon>
        <taxon>Basidiomycota</taxon>
        <taxon>Agaricomycotina</taxon>
        <taxon>Tremellomycetes</taxon>
        <taxon>Trichosporonales</taxon>
        <taxon>Trichosporonaceae</taxon>
        <taxon>Cutaneotrichosporon</taxon>
    </lineage>
</organism>
<proteinExistence type="predicted"/>
<protein>
    <submittedName>
        <fullName evidence="1">Uncharacterized protein</fullName>
    </submittedName>
</protein>
<dbReference type="Proteomes" id="UP000053611">
    <property type="component" value="Unassembled WGS sequence"/>
</dbReference>